<dbReference type="PRINTS" id="PR00420">
    <property type="entry name" value="RNGMNOXGNASE"/>
</dbReference>
<evidence type="ECO:0000313" key="8">
    <source>
        <dbReference type="EMBL" id="PIA95961.1"/>
    </source>
</evidence>
<keyword evidence="3" id="KW-0274">FAD</keyword>
<feature type="domain" description="FAD-binding" evidence="7">
    <location>
        <begin position="308"/>
        <end position="376"/>
    </location>
</feature>
<dbReference type="Proteomes" id="UP000230605">
    <property type="component" value="Chromosome 8"/>
</dbReference>
<dbReference type="AlphaFoldDB" id="A0A2G5HTU6"/>
<evidence type="ECO:0000256" key="3">
    <source>
        <dbReference type="ARBA" id="ARBA00022827"/>
    </source>
</evidence>
<dbReference type="Proteomes" id="UP001302367">
    <property type="component" value="Chromosome 8"/>
</dbReference>
<dbReference type="Pfam" id="PF01494">
    <property type="entry name" value="FAD_binding_3"/>
    <property type="match status" value="1"/>
</dbReference>
<name>A0A2G5HTU6_CERBT</name>
<proteinExistence type="predicted"/>
<keyword evidence="11" id="KW-1185">Reference proteome</keyword>
<gene>
    <name evidence="8" type="ORF">CB0940_10250</name>
    <name evidence="9" type="ORF">RHO25_011618</name>
</gene>
<evidence type="ECO:0000256" key="1">
    <source>
        <dbReference type="ARBA" id="ARBA00001974"/>
    </source>
</evidence>
<evidence type="ECO:0000313" key="10">
    <source>
        <dbReference type="Proteomes" id="UP000230605"/>
    </source>
</evidence>
<sequence length="408" mass="45661">MADTDSKKVIIIGAGTTGLALAQGLKKAAVPFAIYERAPSSASKRNWCFGLHWGIEPLAKLVPEHLLQNIAQCQVDPHIELTDEHFRMPLADAKTGKHIKNLEGSKFYRFRRDKFRHLLLEGLDVQYGKEISAITFDDDSTRVTARFVDGSHDTGSLVVGCDGSRSAVRTLLLGSEKAALVPVGGYATAMIYANYSREHALALRAPPFHPLYQVGLHPDGYLCWFSLHDGGDKDHPENWKFFQYISYEAPPGHADWSKQQLVAYQKQLAQKFGEPWKSAYEWISDDETEVWNTEIRDWDPRKPENEWDNHSGRVTLAGDSAHPMSFQRGQGLNNAVQDAYELFTAIRSFTNGGGAQAAAIDAYEAEMKARGGKEVQMSRENTIMMHSKSQKDSHLVKQGMKKQRPPST</sequence>
<dbReference type="EMBL" id="CP134191">
    <property type="protein sequence ID" value="WPB06958.1"/>
    <property type="molecule type" value="Genomic_DNA"/>
</dbReference>
<evidence type="ECO:0000256" key="6">
    <source>
        <dbReference type="SAM" id="MobiDB-lite"/>
    </source>
</evidence>
<dbReference type="SUPFAM" id="SSF51905">
    <property type="entry name" value="FAD/NAD(P)-binding domain"/>
    <property type="match status" value="1"/>
</dbReference>
<feature type="region of interest" description="Disordered" evidence="6">
    <location>
        <begin position="386"/>
        <end position="408"/>
    </location>
</feature>
<dbReference type="Gene3D" id="3.50.50.60">
    <property type="entry name" value="FAD/NAD(P)-binding domain"/>
    <property type="match status" value="1"/>
</dbReference>
<feature type="compositionally biased region" description="Basic residues" evidence="6">
    <location>
        <begin position="399"/>
        <end position="408"/>
    </location>
</feature>
<dbReference type="OrthoDB" id="47494at2759"/>
<reference evidence="8 10" key="1">
    <citation type="submission" date="2015-10" db="EMBL/GenBank/DDBJ databases">
        <title>The cercosporin biosynthetic gene cluster was horizontally transferred to several fungal lineages and shown to be expanded in Cercospora beticola based on microsynteny with recipient genomes.</title>
        <authorList>
            <person name="De Jonge R."/>
            <person name="Ebert M.K."/>
            <person name="Suttle J.C."/>
            <person name="Jurick Ii W.M."/>
            <person name="Secor G.A."/>
            <person name="Thomma B.P."/>
            <person name="Van De Peer Y."/>
            <person name="Bolton M.D."/>
        </authorList>
    </citation>
    <scope>NUCLEOTIDE SEQUENCE [LARGE SCALE GENOMIC DNA]</scope>
    <source>
        <strain evidence="8 10">09-40</strain>
    </source>
</reference>
<dbReference type="PANTHER" id="PTHR47178:SF3">
    <property type="entry name" value="FAD-BINDING DOMAIN-CONTAINING PROTEIN"/>
    <property type="match status" value="1"/>
</dbReference>
<dbReference type="GO" id="GO:0071949">
    <property type="term" value="F:FAD binding"/>
    <property type="evidence" value="ECO:0007669"/>
    <property type="project" value="InterPro"/>
</dbReference>
<reference evidence="9 11" key="2">
    <citation type="submission" date="2023-09" db="EMBL/GenBank/DDBJ databases">
        <title>Complete-Gapless Cercospora beticola genome.</title>
        <authorList>
            <person name="Wyatt N.A."/>
            <person name="Spanner R.E."/>
            <person name="Bolton M.D."/>
        </authorList>
    </citation>
    <scope>NUCLEOTIDE SEQUENCE [LARGE SCALE GENOMIC DNA]</scope>
    <source>
        <strain evidence="9">Cb09-40</strain>
    </source>
</reference>
<keyword evidence="5" id="KW-0503">Monooxygenase</keyword>
<evidence type="ECO:0000259" key="7">
    <source>
        <dbReference type="Pfam" id="PF01494"/>
    </source>
</evidence>
<evidence type="ECO:0000313" key="9">
    <source>
        <dbReference type="EMBL" id="WPB06958.1"/>
    </source>
</evidence>
<comment type="cofactor">
    <cofactor evidence="1">
        <name>FAD</name>
        <dbReference type="ChEBI" id="CHEBI:57692"/>
    </cofactor>
</comment>
<evidence type="ECO:0000256" key="2">
    <source>
        <dbReference type="ARBA" id="ARBA00022630"/>
    </source>
</evidence>
<organism evidence="8 10">
    <name type="scientific">Cercospora beticola</name>
    <name type="common">Sugarbeet leaf spot fungus</name>
    <dbReference type="NCBI Taxonomy" id="122368"/>
    <lineage>
        <taxon>Eukaryota</taxon>
        <taxon>Fungi</taxon>
        <taxon>Dikarya</taxon>
        <taxon>Ascomycota</taxon>
        <taxon>Pezizomycotina</taxon>
        <taxon>Dothideomycetes</taxon>
        <taxon>Dothideomycetidae</taxon>
        <taxon>Mycosphaerellales</taxon>
        <taxon>Mycosphaerellaceae</taxon>
        <taxon>Cercospora</taxon>
    </lineage>
</organism>
<dbReference type="GO" id="GO:0004497">
    <property type="term" value="F:monooxygenase activity"/>
    <property type="evidence" value="ECO:0007669"/>
    <property type="project" value="UniProtKB-KW"/>
</dbReference>
<dbReference type="InterPro" id="IPR036188">
    <property type="entry name" value="FAD/NAD-bd_sf"/>
</dbReference>
<evidence type="ECO:0000256" key="5">
    <source>
        <dbReference type="ARBA" id="ARBA00023033"/>
    </source>
</evidence>
<protein>
    <recommendedName>
        <fullName evidence="7">FAD-binding domain-containing protein</fullName>
    </recommendedName>
</protein>
<dbReference type="InterPro" id="IPR002938">
    <property type="entry name" value="FAD-bd"/>
</dbReference>
<evidence type="ECO:0000313" key="11">
    <source>
        <dbReference type="Proteomes" id="UP001302367"/>
    </source>
</evidence>
<evidence type="ECO:0000256" key="4">
    <source>
        <dbReference type="ARBA" id="ARBA00023002"/>
    </source>
</evidence>
<keyword evidence="4" id="KW-0560">Oxidoreductase</keyword>
<dbReference type="PANTHER" id="PTHR47178">
    <property type="entry name" value="MONOOXYGENASE, FAD-BINDING"/>
    <property type="match status" value="1"/>
</dbReference>
<keyword evidence="2" id="KW-0285">Flavoprotein</keyword>
<dbReference type="EMBL" id="LKMD01000103">
    <property type="protein sequence ID" value="PIA95961.1"/>
    <property type="molecule type" value="Genomic_DNA"/>
</dbReference>
<accession>A0A2G5HTU6</accession>